<evidence type="ECO:0000313" key="2">
    <source>
        <dbReference type="Proteomes" id="UP000184267"/>
    </source>
</evidence>
<accession>A0A1M2VC42</accession>
<organism evidence="1 2">
    <name type="scientific">Trametes pubescens</name>
    <name type="common">White-rot fungus</name>
    <dbReference type="NCBI Taxonomy" id="154538"/>
    <lineage>
        <taxon>Eukaryota</taxon>
        <taxon>Fungi</taxon>
        <taxon>Dikarya</taxon>
        <taxon>Basidiomycota</taxon>
        <taxon>Agaricomycotina</taxon>
        <taxon>Agaricomycetes</taxon>
        <taxon>Polyporales</taxon>
        <taxon>Polyporaceae</taxon>
        <taxon>Trametes</taxon>
    </lineage>
</organism>
<dbReference type="OrthoDB" id="2383679at2759"/>
<name>A0A1M2VC42_TRAPU</name>
<proteinExistence type="predicted"/>
<gene>
    <name evidence="1" type="ORF">TRAPUB_4151</name>
</gene>
<keyword evidence="2" id="KW-1185">Reference proteome</keyword>
<protein>
    <submittedName>
        <fullName evidence="1">Uncharacterized protein</fullName>
    </submittedName>
</protein>
<dbReference type="EMBL" id="MNAD01001491">
    <property type="protein sequence ID" value="OJT05086.1"/>
    <property type="molecule type" value="Genomic_DNA"/>
</dbReference>
<dbReference type="Proteomes" id="UP000184267">
    <property type="component" value="Unassembled WGS sequence"/>
</dbReference>
<reference evidence="1 2" key="1">
    <citation type="submission" date="2016-10" db="EMBL/GenBank/DDBJ databases">
        <title>Genome sequence of the basidiomycete white-rot fungus Trametes pubescens.</title>
        <authorList>
            <person name="Makela M.R."/>
            <person name="Granchi Z."/>
            <person name="Peng M."/>
            <person name="De Vries R.P."/>
            <person name="Grigoriev I."/>
            <person name="Riley R."/>
            <person name="Hilden K."/>
        </authorList>
    </citation>
    <scope>NUCLEOTIDE SEQUENCE [LARGE SCALE GENOMIC DNA]</scope>
    <source>
        <strain evidence="1 2">FBCC735</strain>
    </source>
</reference>
<sequence>MPFTVSTSDRNGFIGQAHFEGHNGLWSSGPGAKVTVDFRVYGTTTVDGVSVDVDEAGVIPVSTTHWKGAERPDFVNVTYSWRRGTDPVNVSLSVPSNMAGMPDDLYFVPAVSTQEEKIGMVTTTDKDVALVAG</sequence>
<comment type="caution">
    <text evidence="1">The sequence shown here is derived from an EMBL/GenBank/DDBJ whole genome shotgun (WGS) entry which is preliminary data.</text>
</comment>
<dbReference type="AlphaFoldDB" id="A0A1M2VC42"/>
<evidence type="ECO:0000313" key="1">
    <source>
        <dbReference type="EMBL" id="OJT05086.1"/>
    </source>
</evidence>